<keyword evidence="2" id="KW-0472">Membrane</keyword>
<proteinExistence type="predicted"/>
<keyword evidence="4" id="KW-1185">Reference proteome</keyword>
<sequence length="66" mass="7271">MPKKDEINRFSEGGVYIGLDFFVTASIFSVLGYGLCYLTLSCNCKSKTPSDNSEKLARRGRSGTKI</sequence>
<name>A0A4Z0R6Y3_9FIRM</name>
<keyword evidence="2" id="KW-0812">Transmembrane</keyword>
<feature type="region of interest" description="Disordered" evidence="1">
    <location>
        <begin position="46"/>
        <end position="66"/>
    </location>
</feature>
<evidence type="ECO:0000313" key="3">
    <source>
        <dbReference type="EMBL" id="TGE38911.1"/>
    </source>
</evidence>
<reference evidence="3 4" key="1">
    <citation type="submission" date="2019-03" db="EMBL/GenBank/DDBJ databases">
        <title>Draft Genome Sequence of Desulfosporosinus fructosivorans Strain 63.6F, Isolated from Marine Sediment in the Baltic Sea.</title>
        <authorList>
            <person name="Hausmann B."/>
            <person name="Vandieken V."/>
            <person name="Pjevac P."/>
            <person name="Schreck K."/>
            <person name="Herbold C.W."/>
            <person name="Loy A."/>
        </authorList>
    </citation>
    <scope>NUCLEOTIDE SEQUENCE [LARGE SCALE GENOMIC DNA]</scope>
    <source>
        <strain evidence="3 4">63.6F</strain>
    </source>
</reference>
<dbReference type="Proteomes" id="UP000298460">
    <property type="component" value="Unassembled WGS sequence"/>
</dbReference>
<gene>
    <name evidence="3" type="ORF">E4K67_05410</name>
</gene>
<evidence type="ECO:0000256" key="1">
    <source>
        <dbReference type="SAM" id="MobiDB-lite"/>
    </source>
</evidence>
<protein>
    <submittedName>
        <fullName evidence="3">Uncharacterized protein</fullName>
    </submittedName>
</protein>
<evidence type="ECO:0000256" key="2">
    <source>
        <dbReference type="SAM" id="Phobius"/>
    </source>
</evidence>
<dbReference type="EMBL" id="SPQQ01000002">
    <property type="protein sequence ID" value="TGE38911.1"/>
    <property type="molecule type" value="Genomic_DNA"/>
</dbReference>
<organism evidence="3 4">
    <name type="scientific">Desulfosporosinus fructosivorans</name>
    <dbReference type="NCBI Taxonomy" id="2018669"/>
    <lineage>
        <taxon>Bacteria</taxon>
        <taxon>Bacillati</taxon>
        <taxon>Bacillota</taxon>
        <taxon>Clostridia</taxon>
        <taxon>Eubacteriales</taxon>
        <taxon>Desulfitobacteriaceae</taxon>
        <taxon>Desulfosporosinus</taxon>
    </lineage>
</organism>
<keyword evidence="2" id="KW-1133">Transmembrane helix</keyword>
<evidence type="ECO:0000313" key="4">
    <source>
        <dbReference type="Proteomes" id="UP000298460"/>
    </source>
</evidence>
<dbReference type="OrthoDB" id="9856905at2"/>
<accession>A0A4Z0R6Y3</accession>
<dbReference type="AlphaFoldDB" id="A0A4Z0R6Y3"/>
<feature type="transmembrane region" description="Helical" evidence="2">
    <location>
        <begin position="21"/>
        <end position="40"/>
    </location>
</feature>
<comment type="caution">
    <text evidence="3">The sequence shown here is derived from an EMBL/GenBank/DDBJ whole genome shotgun (WGS) entry which is preliminary data.</text>
</comment>